<protein>
    <submittedName>
        <fullName evidence="1">N-formylglutamate amidohydrolase</fullName>
    </submittedName>
</protein>
<proteinExistence type="predicted"/>
<comment type="caution">
    <text evidence="1">The sequence shown here is derived from an EMBL/GenBank/DDBJ whole genome shotgun (WGS) entry which is preliminary data.</text>
</comment>
<sequence>MSDFELARLEKFGAAPVFIFCDHGSNAMPASLNCLGLPEDILKTHIAWDIGAGALAAGLAQRLQGTLFRCEFSRLIIDPNRTLSAEGLIPHTSDQIPIPGNQMLSEADREARINQFHVPYHDLLDAALDDIIATSGAPFVISVHSFTNRLMGAAEDRPWALGLLWREDELSARGMIRHLETETDWRIGDNEPYDAREFNYSVDRHIGPRSLSHITLEARQDLISDNDGVAAMADILSAGVRKIVS</sequence>
<dbReference type="PIRSF" id="PIRSF029730">
    <property type="entry name" value="UCP029730"/>
    <property type="match status" value="1"/>
</dbReference>
<dbReference type="RefSeq" id="WP_379882076.1">
    <property type="nucleotide sequence ID" value="NZ_JBHPON010000002.1"/>
</dbReference>
<name>A0ABW1L106_9PROT</name>
<dbReference type="Pfam" id="PF05013">
    <property type="entry name" value="FGase"/>
    <property type="match status" value="1"/>
</dbReference>
<evidence type="ECO:0000313" key="1">
    <source>
        <dbReference type="EMBL" id="MFC6036683.1"/>
    </source>
</evidence>
<dbReference type="EMBL" id="JBHPON010000002">
    <property type="protein sequence ID" value="MFC6036683.1"/>
    <property type="molecule type" value="Genomic_DNA"/>
</dbReference>
<keyword evidence="2" id="KW-1185">Reference proteome</keyword>
<dbReference type="SUPFAM" id="SSF53187">
    <property type="entry name" value="Zn-dependent exopeptidases"/>
    <property type="match status" value="1"/>
</dbReference>
<accession>A0ABW1L106</accession>
<evidence type="ECO:0000313" key="2">
    <source>
        <dbReference type="Proteomes" id="UP001596116"/>
    </source>
</evidence>
<organism evidence="1 2">
    <name type="scientific">Hyphococcus aureus</name>
    <dbReference type="NCBI Taxonomy" id="2666033"/>
    <lineage>
        <taxon>Bacteria</taxon>
        <taxon>Pseudomonadati</taxon>
        <taxon>Pseudomonadota</taxon>
        <taxon>Alphaproteobacteria</taxon>
        <taxon>Parvularculales</taxon>
        <taxon>Parvularculaceae</taxon>
        <taxon>Hyphococcus</taxon>
    </lineage>
</organism>
<dbReference type="InterPro" id="IPR011227">
    <property type="entry name" value="UCP029730"/>
</dbReference>
<dbReference type="Proteomes" id="UP001596116">
    <property type="component" value="Unassembled WGS sequence"/>
</dbReference>
<reference evidence="1 2" key="1">
    <citation type="submission" date="2024-09" db="EMBL/GenBank/DDBJ databases">
        <authorList>
            <person name="Zhang Z.-H."/>
        </authorList>
    </citation>
    <scope>NUCLEOTIDE SEQUENCE [LARGE SCALE GENOMIC DNA]</scope>
    <source>
        <strain evidence="1 2">HHTR114</strain>
    </source>
</reference>
<dbReference type="Gene3D" id="3.40.630.40">
    <property type="entry name" value="Zn-dependent exopeptidases"/>
    <property type="match status" value="1"/>
</dbReference>
<dbReference type="InterPro" id="IPR007709">
    <property type="entry name" value="N-FG_amidohydro"/>
</dbReference>
<gene>
    <name evidence="1" type="ORF">ACFMB1_14085</name>
</gene>